<comment type="catalytic activity">
    <reaction evidence="3">
        <text>[protein]-L-glutamate 5-O-methyl ester + H2O = L-glutamyl-[protein] + methanol + H(+)</text>
        <dbReference type="Rhea" id="RHEA:23236"/>
        <dbReference type="Rhea" id="RHEA-COMP:10208"/>
        <dbReference type="Rhea" id="RHEA-COMP:10311"/>
        <dbReference type="ChEBI" id="CHEBI:15377"/>
        <dbReference type="ChEBI" id="CHEBI:15378"/>
        <dbReference type="ChEBI" id="CHEBI:17790"/>
        <dbReference type="ChEBI" id="CHEBI:29973"/>
        <dbReference type="ChEBI" id="CHEBI:82795"/>
        <dbReference type="EC" id="3.1.1.61"/>
    </reaction>
</comment>
<dbReference type="GO" id="GO:0008984">
    <property type="term" value="F:protein-glutamate methylesterase activity"/>
    <property type="evidence" value="ECO:0007669"/>
    <property type="project" value="UniProtKB-EC"/>
</dbReference>
<accession>A0A931E9D5</accession>
<proteinExistence type="predicted"/>
<dbReference type="GO" id="GO:0006935">
    <property type="term" value="P:chemotaxis"/>
    <property type="evidence" value="ECO:0007669"/>
    <property type="project" value="UniProtKB-UniRule"/>
</dbReference>
<feature type="active site" evidence="4">
    <location>
        <position position="37"/>
    </location>
</feature>
<evidence type="ECO:0000256" key="2">
    <source>
        <dbReference type="ARBA" id="ARBA00039140"/>
    </source>
</evidence>
<protein>
    <recommendedName>
        <fullName evidence="2">protein-glutamate methylesterase</fullName>
        <ecNumber evidence="2">3.1.1.61</ecNumber>
    </recommendedName>
</protein>
<dbReference type="Pfam" id="PF01339">
    <property type="entry name" value="CheB_methylest"/>
    <property type="match status" value="1"/>
</dbReference>
<name>A0A931E9D5_9FLAO</name>
<dbReference type="CDD" id="cd16433">
    <property type="entry name" value="CheB"/>
    <property type="match status" value="1"/>
</dbReference>
<dbReference type="GO" id="GO:0005737">
    <property type="term" value="C:cytoplasm"/>
    <property type="evidence" value="ECO:0007669"/>
    <property type="project" value="InterPro"/>
</dbReference>
<keyword evidence="1 4" id="KW-0378">Hydrolase</keyword>
<dbReference type="SUPFAM" id="SSF52738">
    <property type="entry name" value="Methylesterase CheB, C-terminal domain"/>
    <property type="match status" value="1"/>
</dbReference>
<comment type="caution">
    <text evidence="6">The sequence shown here is derived from an EMBL/GenBank/DDBJ whole genome shotgun (WGS) entry which is preliminary data.</text>
</comment>
<dbReference type="PROSITE" id="PS50122">
    <property type="entry name" value="CHEB"/>
    <property type="match status" value="1"/>
</dbReference>
<dbReference type="InterPro" id="IPR035909">
    <property type="entry name" value="CheB_C"/>
</dbReference>
<dbReference type="PANTHER" id="PTHR42872:SF3">
    <property type="entry name" value="PROTEIN-GLUTAMATE METHYLESTERASE_PROTEIN-GLUTAMINE GLUTAMINASE 1"/>
    <property type="match status" value="1"/>
</dbReference>
<dbReference type="EC" id="3.1.1.61" evidence="2"/>
<gene>
    <name evidence="6" type="ORF">IC612_02100</name>
</gene>
<evidence type="ECO:0000256" key="1">
    <source>
        <dbReference type="ARBA" id="ARBA00022801"/>
    </source>
</evidence>
<keyword evidence="4" id="KW-0145">Chemotaxis</keyword>
<dbReference type="GO" id="GO:0000156">
    <property type="term" value="F:phosphorelay response regulator activity"/>
    <property type="evidence" value="ECO:0007669"/>
    <property type="project" value="InterPro"/>
</dbReference>
<dbReference type="AlphaFoldDB" id="A0A931E9D5"/>
<dbReference type="InterPro" id="IPR000673">
    <property type="entry name" value="Sig_transdc_resp-reg_Me-estase"/>
</dbReference>
<dbReference type="RefSeq" id="WP_194738522.1">
    <property type="nucleotide sequence ID" value="NZ_JADKYY010000002.1"/>
</dbReference>
<feature type="domain" description="CheB-type methylesterase" evidence="5">
    <location>
        <begin position="1"/>
        <end position="188"/>
    </location>
</feature>
<dbReference type="Gene3D" id="3.40.50.180">
    <property type="entry name" value="Methylesterase CheB, C-terminal domain"/>
    <property type="match status" value="1"/>
</dbReference>
<evidence type="ECO:0000256" key="3">
    <source>
        <dbReference type="ARBA" id="ARBA00048267"/>
    </source>
</evidence>
<evidence type="ECO:0000313" key="6">
    <source>
        <dbReference type="EMBL" id="MBF5026588.1"/>
    </source>
</evidence>
<sequence length="191" mass="20675">MCKALLIGGSAGSLNVLLKILPGLNKELGFPIIIVLHRKPGKDSILTDILSSKTLLHVKEVEEKEVIKNDTVYIAPPNYHLLFEENYTFALDASEKINFSRPSIDVSFESAAEVYNDKLTCLILSGANADGARGMVYAAEHGAQTWAQDPATAVVSVMPQSAIEIVKNIKIVQPEEISLLINALASNLESS</sequence>
<dbReference type="Proteomes" id="UP000694480">
    <property type="component" value="Unassembled WGS sequence"/>
</dbReference>
<reference evidence="6" key="1">
    <citation type="submission" date="2020-11" db="EMBL/GenBank/DDBJ databases">
        <title>Genome seq and assembly of Planobacterium sp.</title>
        <authorList>
            <person name="Chhetri G."/>
        </authorList>
    </citation>
    <scope>NUCLEOTIDE SEQUENCE</scope>
    <source>
        <strain evidence="6">GCR5</strain>
    </source>
</reference>
<evidence type="ECO:0000259" key="5">
    <source>
        <dbReference type="PROSITE" id="PS50122"/>
    </source>
</evidence>
<dbReference type="EMBL" id="JADKYY010000002">
    <property type="protein sequence ID" value="MBF5026588.1"/>
    <property type="molecule type" value="Genomic_DNA"/>
</dbReference>
<evidence type="ECO:0000256" key="4">
    <source>
        <dbReference type="PROSITE-ProRule" id="PRU00050"/>
    </source>
</evidence>
<organism evidence="6 7">
    <name type="scientific">Planobacterium oryzisoli</name>
    <dbReference type="NCBI Taxonomy" id="2771435"/>
    <lineage>
        <taxon>Bacteria</taxon>
        <taxon>Pseudomonadati</taxon>
        <taxon>Bacteroidota</taxon>
        <taxon>Flavobacteriia</taxon>
        <taxon>Flavobacteriales</taxon>
        <taxon>Weeksellaceae</taxon>
        <taxon>Chryseobacterium group</taxon>
        <taxon>Chryseobacterium</taxon>
    </lineage>
</organism>
<evidence type="ECO:0000313" key="7">
    <source>
        <dbReference type="Proteomes" id="UP000694480"/>
    </source>
</evidence>
<dbReference type="PANTHER" id="PTHR42872">
    <property type="entry name" value="PROTEIN-GLUTAMATE METHYLESTERASE/PROTEIN-GLUTAMINE GLUTAMINASE"/>
    <property type="match status" value="1"/>
</dbReference>
<feature type="active site" evidence="4">
    <location>
        <position position="10"/>
    </location>
</feature>
<keyword evidence="7" id="KW-1185">Reference proteome</keyword>
<feature type="active site" evidence="4">
    <location>
        <position position="130"/>
    </location>
</feature>